<sequence>MNMHLLLATGALVLQTALGLALQANTNGGLIVFEIKPNANITGHSITFEDADCPPSLSCQTTQKCKDSNAVPSILDLPPKKYFACCTYGTHLLGSPKTAWDCCADGHELAGPSGQGDYRCCPTGNIYTAGKCAECTGGKTRVDNKCVCPEGMIEGPKGDCQPPQTCPQGKRLVAGKCICPEGMVEGPQGDCQPPQTCPQGKHLVAGKCVCPDGMVEGEKGGCQPPVECPSGVDPGKCYLISRQNGQYLSLGEKGEYSFALPDGHRLMGRFQVCTEQSCSSSHKSVNPSDTCYLRDTFNGGVWVDGSSNGRHISQTTDFQSAGKFSLTKWGLGSYCLGGSGGGVGAACSSDTPGITFLPGSPQTCFPVILTEVPCDTKSHYNSCGWGVRPPGNGKVAADEL</sequence>
<gene>
    <name evidence="2" type="ORF">BO72DRAFT_434697</name>
</gene>
<dbReference type="GeneID" id="63860581"/>
<feature type="chain" id="PRO_5034962412" description="Cysteine-rich secreted protein" evidence="1">
    <location>
        <begin position="20"/>
        <end position="400"/>
    </location>
</feature>
<dbReference type="EMBL" id="KZ824666">
    <property type="protein sequence ID" value="RAK74616.1"/>
    <property type="molecule type" value="Genomic_DNA"/>
</dbReference>
<dbReference type="OrthoDB" id="4662630at2759"/>
<evidence type="ECO:0000313" key="2">
    <source>
        <dbReference type="EMBL" id="RAK74616.1"/>
    </source>
</evidence>
<dbReference type="VEuPathDB" id="FungiDB:BO72DRAFT_434697"/>
<evidence type="ECO:0000256" key="1">
    <source>
        <dbReference type="SAM" id="SignalP"/>
    </source>
</evidence>
<organism evidence="2 3">
    <name type="scientific">Aspergillus fijiensis CBS 313.89</name>
    <dbReference type="NCBI Taxonomy" id="1448319"/>
    <lineage>
        <taxon>Eukaryota</taxon>
        <taxon>Fungi</taxon>
        <taxon>Dikarya</taxon>
        <taxon>Ascomycota</taxon>
        <taxon>Pezizomycotina</taxon>
        <taxon>Eurotiomycetes</taxon>
        <taxon>Eurotiomycetidae</taxon>
        <taxon>Eurotiales</taxon>
        <taxon>Aspergillaceae</taxon>
        <taxon>Aspergillus</taxon>
    </lineage>
</organism>
<protein>
    <recommendedName>
        <fullName evidence="4">Cysteine-rich secreted protein</fullName>
    </recommendedName>
</protein>
<name>A0A8G1RQ54_9EURO</name>
<dbReference type="Proteomes" id="UP000249789">
    <property type="component" value="Unassembled WGS sequence"/>
</dbReference>
<keyword evidence="3" id="KW-1185">Reference proteome</keyword>
<evidence type="ECO:0008006" key="4">
    <source>
        <dbReference type="Google" id="ProtNLM"/>
    </source>
</evidence>
<feature type="signal peptide" evidence="1">
    <location>
        <begin position="1"/>
        <end position="19"/>
    </location>
</feature>
<evidence type="ECO:0000313" key="3">
    <source>
        <dbReference type="Proteomes" id="UP000249789"/>
    </source>
</evidence>
<keyword evidence="1" id="KW-0732">Signal</keyword>
<dbReference type="RefSeq" id="XP_040798626.1">
    <property type="nucleotide sequence ID" value="XM_040943248.1"/>
</dbReference>
<dbReference type="AlphaFoldDB" id="A0A8G1RQ54"/>
<accession>A0A8G1RQ54</accession>
<proteinExistence type="predicted"/>
<reference evidence="2 3" key="1">
    <citation type="submission" date="2018-02" db="EMBL/GenBank/DDBJ databases">
        <title>The genomes of Aspergillus section Nigri reveals drivers in fungal speciation.</title>
        <authorList>
            <consortium name="DOE Joint Genome Institute"/>
            <person name="Vesth T.C."/>
            <person name="Nybo J."/>
            <person name="Theobald S."/>
            <person name="Brandl J."/>
            <person name="Frisvad J.C."/>
            <person name="Nielsen K.F."/>
            <person name="Lyhne E.K."/>
            <person name="Kogle M.E."/>
            <person name="Kuo A."/>
            <person name="Riley R."/>
            <person name="Clum A."/>
            <person name="Nolan M."/>
            <person name="Lipzen A."/>
            <person name="Salamov A."/>
            <person name="Henrissat B."/>
            <person name="Wiebenga A."/>
            <person name="De vries R.P."/>
            <person name="Grigoriev I.V."/>
            <person name="Mortensen U.H."/>
            <person name="Andersen M.R."/>
            <person name="Baker S.E."/>
        </authorList>
    </citation>
    <scope>NUCLEOTIDE SEQUENCE [LARGE SCALE GENOMIC DNA]</scope>
    <source>
        <strain evidence="2 3">CBS 313.89</strain>
    </source>
</reference>